<protein>
    <submittedName>
        <fullName evidence="2">Uma2 family endonuclease</fullName>
    </submittedName>
</protein>
<sequence>MRNAGSVPNLVRKLLPQSHGGGNRRAAEMTAVDDRPMTTGIVKFFEEFVFPEGFKVELLRGEIVMMAGPDVAHNDIVEAVVDQIPRRRWRRLQTQAIAILEESSEPQPDLVVIERGAGPEHGRLMPSEVITMLVEVVSKTSVDRDYGVKRSIYAAAKVPAYLIIDPVMGQCVLLTEPTGRGEHADYRCQRLTKFGDITPLEPVGVELDTSEFAVYEKVRPHRYP</sequence>
<dbReference type="SUPFAM" id="SSF52980">
    <property type="entry name" value="Restriction endonuclease-like"/>
    <property type="match status" value="1"/>
</dbReference>
<gene>
    <name evidence="2" type="ORF">GCM10010310_54440</name>
</gene>
<dbReference type="EMBL" id="BAAASK010000019">
    <property type="protein sequence ID" value="GAA2694200.1"/>
    <property type="molecule type" value="Genomic_DNA"/>
</dbReference>
<dbReference type="Gene3D" id="3.90.1570.10">
    <property type="entry name" value="tt1808, chain A"/>
    <property type="match status" value="1"/>
</dbReference>
<reference evidence="2 3" key="1">
    <citation type="journal article" date="2019" name="Int. J. Syst. Evol. Microbiol.">
        <title>The Global Catalogue of Microorganisms (GCM) 10K type strain sequencing project: providing services to taxonomists for standard genome sequencing and annotation.</title>
        <authorList>
            <consortium name="The Broad Institute Genomics Platform"/>
            <consortium name="The Broad Institute Genome Sequencing Center for Infectious Disease"/>
            <person name="Wu L."/>
            <person name="Ma J."/>
        </authorList>
    </citation>
    <scope>NUCLEOTIDE SEQUENCE [LARGE SCALE GENOMIC DNA]</scope>
    <source>
        <strain evidence="2 3">JCM 4531</strain>
    </source>
</reference>
<name>A0ABN3T7M1_9ACTN</name>
<evidence type="ECO:0000259" key="1">
    <source>
        <dbReference type="Pfam" id="PF05685"/>
    </source>
</evidence>
<evidence type="ECO:0000313" key="3">
    <source>
        <dbReference type="Proteomes" id="UP001499989"/>
    </source>
</evidence>
<dbReference type="CDD" id="cd06260">
    <property type="entry name" value="DUF820-like"/>
    <property type="match status" value="1"/>
</dbReference>
<dbReference type="InterPro" id="IPR011335">
    <property type="entry name" value="Restrct_endonuc-II-like"/>
</dbReference>
<dbReference type="InterPro" id="IPR012296">
    <property type="entry name" value="Nuclease_put_TT1808"/>
</dbReference>
<comment type="caution">
    <text evidence="2">The sequence shown here is derived from an EMBL/GenBank/DDBJ whole genome shotgun (WGS) entry which is preliminary data.</text>
</comment>
<keyword evidence="2" id="KW-0255">Endonuclease</keyword>
<keyword evidence="2" id="KW-0540">Nuclease</keyword>
<keyword evidence="2" id="KW-0378">Hydrolase</keyword>
<dbReference type="Pfam" id="PF05685">
    <property type="entry name" value="Uma2"/>
    <property type="match status" value="1"/>
</dbReference>
<feature type="domain" description="Putative restriction endonuclease" evidence="1">
    <location>
        <begin position="46"/>
        <end position="207"/>
    </location>
</feature>
<dbReference type="PANTHER" id="PTHR35400:SF3">
    <property type="entry name" value="SLL1072 PROTEIN"/>
    <property type="match status" value="1"/>
</dbReference>
<organism evidence="2 3">
    <name type="scientific">Streptomyces violaceolatus</name>
    <dbReference type="NCBI Taxonomy" id="67378"/>
    <lineage>
        <taxon>Bacteria</taxon>
        <taxon>Bacillati</taxon>
        <taxon>Actinomycetota</taxon>
        <taxon>Actinomycetes</taxon>
        <taxon>Kitasatosporales</taxon>
        <taxon>Streptomycetaceae</taxon>
        <taxon>Streptomyces</taxon>
        <taxon>Streptomyces violaceoruber group</taxon>
    </lineage>
</organism>
<dbReference type="Proteomes" id="UP001499989">
    <property type="component" value="Unassembled WGS sequence"/>
</dbReference>
<evidence type="ECO:0000313" key="2">
    <source>
        <dbReference type="EMBL" id="GAA2694200.1"/>
    </source>
</evidence>
<dbReference type="GO" id="GO:0004519">
    <property type="term" value="F:endonuclease activity"/>
    <property type="evidence" value="ECO:0007669"/>
    <property type="project" value="UniProtKB-KW"/>
</dbReference>
<accession>A0ABN3T7M1</accession>
<keyword evidence="3" id="KW-1185">Reference proteome</keyword>
<dbReference type="InterPro" id="IPR008538">
    <property type="entry name" value="Uma2"/>
</dbReference>
<dbReference type="PANTHER" id="PTHR35400">
    <property type="entry name" value="SLR1083 PROTEIN"/>
    <property type="match status" value="1"/>
</dbReference>
<proteinExistence type="predicted"/>